<evidence type="ECO:0000259" key="4">
    <source>
        <dbReference type="PROSITE" id="PS51206"/>
    </source>
</evidence>
<dbReference type="InterPro" id="IPR014015">
    <property type="entry name" value="Helicase_SF3_DNA-vir"/>
</dbReference>
<dbReference type="InterPro" id="IPR014818">
    <property type="entry name" value="Phage/plasmid_primase_P4_C"/>
</dbReference>
<dbReference type="SUPFAM" id="SSF57783">
    <property type="entry name" value="Zinc beta-ribbon"/>
    <property type="match status" value="1"/>
</dbReference>
<dbReference type="GO" id="GO:0016787">
    <property type="term" value="F:hydrolase activity"/>
    <property type="evidence" value="ECO:0007669"/>
    <property type="project" value="UniProtKB-KW"/>
</dbReference>
<dbReference type="EMBL" id="LAZR01002910">
    <property type="protein sequence ID" value="KKN24087.1"/>
    <property type="molecule type" value="Genomic_DNA"/>
</dbReference>
<protein>
    <recommendedName>
        <fullName evidence="4">SF3 helicase domain-containing protein</fullName>
    </recommendedName>
</protein>
<dbReference type="PROSITE" id="PS51206">
    <property type="entry name" value="SF3_HELICASE_1"/>
    <property type="match status" value="1"/>
</dbReference>
<dbReference type="Gene3D" id="3.90.580.10">
    <property type="entry name" value="Zinc finger, CHC2-type domain"/>
    <property type="match status" value="1"/>
</dbReference>
<dbReference type="InterPro" id="IPR036977">
    <property type="entry name" value="DNA_primase_Znf_CHC2"/>
</dbReference>
<dbReference type="PANTHER" id="PTHR35372:SF2">
    <property type="entry name" value="SF3 HELICASE DOMAIN-CONTAINING PROTEIN"/>
    <property type="match status" value="1"/>
</dbReference>
<dbReference type="SMART" id="SM00885">
    <property type="entry name" value="D5_N"/>
    <property type="match status" value="1"/>
</dbReference>
<dbReference type="InterPro" id="IPR027417">
    <property type="entry name" value="P-loop_NTPase"/>
</dbReference>
<reference evidence="5" key="1">
    <citation type="journal article" date="2015" name="Nature">
        <title>Complex archaea that bridge the gap between prokaryotes and eukaryotes.</title>
        <authorList>
            <person name="Spang A."/>
            <person name="Saw J.H."/>
            <person name="Jorgensen S.L."/>
            <person name="Zaremba-Niedzwiedzka K."/>
            <person name="Martijn J."/>
            <person name="Lind A.E."/>
            <person name="van Eijk R."/>
            <person name="Schleper C."/>
            <person name="Guy L."/>
            <person name="Ettema T.J."/>
        </authorList>
    </citation>
    <scope>NUCLEOTIDE SEQUENCE</scope>
</reference>
<name>A0A0F9PHW0_9ZZZZ</name>
<dbReference type="GO" id="GO:0008270">
    <property type="term" value="F:zinc ion binding"/>
    <property type="evidence" value="ECO:0007669"/>
    <property type="project" value="InterPro"/>
</dbReference>
<dbReference type="Pfam" id="PF13155">
    <property type="entry name" value="Toprim_2"/>
    <property type="match status" value="1"/>
</dbReference>
<dbReference type="GO" id="GO:0003677">
    <property type="term" value="F:DNA binding"/>
    <property type="evidence" value="ECO:0007669"/>
    <property type="project" value="InterPro"/>
</dbReference>
<proteinExistence type="predicted"/>
<comment type="caution">
    <text evidence="5">The sequence shown here is derived from an EMBL/GenBank/DDBJ whole genome shotgun (WGS) entry which is preliminary data.</text>
</comment>
<gene>
    <name evidence="5" type="ORF">LCGC14_0898340</name>
</gene>
<evidence type="ECO:0000313" key="5">
    <source>
        <dbReference type="EMBL" id="KKN24087.1"/>
    </source>
</evidence>
<dbReference type="InterPro" id="IPR045455">
    <property type="entry name" value="NrS-1_pol-like_helicase"/>
</dbReference>
<evidence type="ECO:0000256" key="1">
    <source>
        <dbReference type="ARBA" id="ARBA00022741"/>
    </source>
</evidence>
<dbReference type="AlphaFoldDB" id="A0A0F9PHW0"/>
<dbReference type="InterPro" id="IPR006500">
    <property type="entry name" value="Helicase_put_C_phage/plasmid"/>
</dbReference>
<dbReference type="Gene3D" id="3.40.50.300">
    <property type="entry name" value="P-loop containing nucleotide triphosphate hydrolases"/>
    <property type="match status" value="1"/>
</dbReference>
<dbReference type="GO" id="GO:0006260">
    <property type="term" value="P:DNA replication"/>
    <property type="evidence" value="ECO:0007669"/>
    <property type="project" value="InterPro"/>
</dbReference>
<sequence>MSDPVENLLERLKGVVPRGKGWVALCPAHDDKNPSLKIDRGRDGAALIKCHAGCGAQEIVSAIELKMSDLFMPFGNGNGRAASRAQPKPKPVYASPQVWAARQEGIPTFYEYRNRDGELVMVVARLDTDDGKTFWPLHPSGDGWVVEDPPGPLTLYQLLGLADAQRVFVVEGEKCVDAATKAGLRGTTTSSHGSGSPYKTDWTPLAGKDVVILPDNDKDGRKYAQRVAALVTEAGAASVKIIELPGLLPKGDIVDYLAGLDDPSDYVEILALADAAEPWVPPKKAVYEIPEGTYHRTDLGNAEWLRKLHAHDLCFSGHRNSWFAYDGKRWAHDLKRRVKQCTHDVARQLFADAVTLPEGEERKVAMRWALLTEAAFRASGMLSQAEYMLGVDIDKFDADPWAFNCDSGTIDLKTQTQRRHRREDQITKLAQVQFAPKATCPKWLEFLNLVTDSNADVVSFLQQAVGYSLSGCVDERCIFVLYGTGRNGKSTFVDTVSELLGEYADTMRAEGLMQKRGDPISNDVARLKGLRFTAASEASEGARLDEGLIKMLAGNDRVTARFLYGEYFTFYPECKLWLSTNHMPTIRGTDDAIWDRIRLVPFTVRIEKPLPRRQVTEMFRAEMSGILNWALKGFRMWQSGGLEMPAVIKDAVKEYRAVMDVLGGFLDECCIVGRNEQGTFVELYAAYKRWAERTGEHTVTQRGFGTALMERGFQARRGSQGKAYRIGLDLRTGDSSEP</sequence>
<dbReference type="InterPro" id="IPR051620">
    <property type="entry name" value="ORF904-like_C"/>
</dbReference>
<dbReference type="PANTHER" id="PTHR35372">
    <property type="entry name" value="ATP BINDING PROTEIN-RELATED"/>
    <property type="match status" value="1"/>
</dbReference>
<dbReference type="SUPFAM" id="SSF52540">
    <property type="entry name" value="P-loop containing nucleoside triphosphate hydrolases"/>
    <property type="match status" value="1"/>
</dbReference>
<keyword evidence="1" id="KW-0547">Nucleotide-binding</keyword>
<evidence type="ECO:0000256" key="2">
    <source>
        <dbReference type="ARBA" id="ARBA00022801"/>
    </source>
</evidence>
<dbReference type="Pfam" id="PF08706">
    <property type="entry name" value="D5_N"/>
    <property type="match status" value="1"/>
</dbReference>
<dbReference type="NCBIfam" id="TIGR01613">
    <property type="entry name" value="primase_Cterm"/>
    <property type="match status" value="1"/>
</dbReference>
<dbReference type="Pfam" id="PF19263">
    <property type="entry name" value="DUF5906"/>
    <property type="match status" value="1"/>
</dbReference>
<dbReference type="Gene3D" id="3.40.1360.10">
    <property type="match status" value="1"/>
</dbReference>
<evidence type="ECO:0000256" key="3">
    <source>
        <dbReference type="ARBA" id="ARBA00022840"/>
    </source>
</evidence>
<keyword evidence="3" id="KW-0067">ATP-binding</keyword>
<feature type="domain" description="SF3 helicase" evidence="4">
    <location>
        <begin position="456"/>
        <end position="615"/>
    </location>
</feature>
<dbReference type="InterPro" id="IPR034154">
    <property type="entry name" value="TOPRIM_DnaG/twinkle"/>
</dbReference>
<keyword evidence="2" id="KW-0378">Hydrolase</keyword>
<organism evidence="5">
    <name type="scientific">marine sediment metagenome</name>
    <dbReference type="NCBI Taxonomy" id="412755"/>
    <lineage>
        <taxon>unclassified sequences</taxon>
        <taxon>metagenomes</taxon>
        <taxon>ecological metagenomes</taxon>
    </lineage>
</organism>
<dbReference type="GO" id="GO:0005524">
    <property type="term" value="F:ATP binding"/>
    <property type="evidence" value="ECO:0007669"/>
    <property type="project" value="UniProtKB-KW"/>
</dbReference>
<dbReference type="CDD" id="cd01029">
    <property type="entry name" value="TOPRIM_primases"/>
    <property type="match status" value="1"/>
</dbReference>
<accession>A0A0F9PHW0</accession>